<gene>
    <name evidence="5" type="ORF">O7A05_10460</name>
</gene>
<keyword evidence="6" id="KW-1185">Reference proteome</keyword>
<reference evidence="5 6" key="1">
    <citation type="submission" date="2022-12" db="EMBL/GenBank/DDBJ databases">
        <authorList>
            <person name="Muema E."/>
        </authorList>
    </citation>
    <scope>NUCLEOTIDE SEQUENCE [LARGE SCALE GENOMIC DNA]</scope>
    <source>
        <strain evidence="6">1330</strain>
    </source>
</reference>
<dbReference type="SMART" id="SM00342">
    <property type="entry name" value="HTH_ARAC"/>
    <property type="match status" value="1"/>
</dbReference>
<dbReference type="PANTHER" id="PTHR46796">
    <property type="entry name" value="HTH-TYPE TRANSCRIPTIONAL ACTIVATOR RHAS-RELATED"/>
    <property type="match status" value="1"/>
</dbReference>
<keyword evidence="2" id="KW-0238">DNA-binding</keyword>
<dbReference type="SUPFAM" id="SSF46689">
    <property type="entry name" value="Homeodomain-like"/>
    <property type="match status" value="2"/>
</dbReference>
<dbReference type="PANTHER" id="PTHR46796:SF6">
    <property type="entry name" value="ARAC SUBFAMILY"/>
    <property type="match status" value="1"/>
</dbReference>
<evidence type="ECO:0000256" key="1">
    <source>
        <dbReference type="ARBA" id="ARBA00023015"/>
    </source>
</evidence>
<protein>
    <submittedName>
        <fullName evidence="5">AraC family transcriptional regulator</fullName>
    </submittedName>
</protein>
<name>A0ABU8KAY6_9HYPH</name>
<dbReference type="RefSeq" id="WP_337092954.1">
    <property type="nucleotide sequence ID" value="NZ_JAPYKO010000005.1"/>
</dbReference>
<accession>A0ABU8KAY6</accession>
<dbReference type="InterPro" id="IPR009057">
    <property type="entry name" value="Homeodomain-like_sf"/>
</dbReference>
<evidence type="ECO:0000256" key="3">
    <source>
        <dbReference type="ARBA" id="ARBA00023163"/>
    </source>
</evidence>
<organism evidence="5 6">
    <name type="scientific">Mesorhizobium argentiipisi</name>
    <dbReference type="NCBI Taxonomy" id="3015175"/>
    <lineage>
        <taxon>Bacteria</taxon>
        <taxon>Pseudomonadati</taxon>
        <taxon>Pseudomonadota</taxon>
        <taxon>Alphaproteobacteria</taxon>
        <taxon>Hyphomicrobiales</taxon>
        <taxon>Phyllobacteriaceae</taxon>
        <taxon>Mesorhizobium</taxon>
    </lineage>
</organism>
<dbReference type="Gene3D" id="1.10.10.60">
    <property type="entry name" value="Homeodomain-like"/>
    <property type="match status" value="1"/>
</dbReference>
<evidence type="ECO:0000313" key="5">
    <source>
        <dbReference type="EMBL" id="MEI9402577.1"/>
    </source>
</evidence>
<evidence type="ECO:0000256" key="2">
    <source>
        <dbReference type="ARBA" id="ARBA00023125"/>
    </source>
</evidence>
<dbReference type="PROSITE" id="PS01124">
    <property type="entry name" value="HTH_ARAC_FAMILY_2"/>
    <property type="match status" value="1"/>
</dbReference>
<keyword evidence="1" id="KW-0805">Transcription regulation</keyword>
<keyword evidence="3" id="KW-0804">Transcription</keyword>
<feature type="domain" description="HTH araC/xylS-type" evidence="4">
    <location>
        <begin position="206"/>
        <end position="304"/>
    </location>
</feature>
<evidence type="ECO:0000259" key="4">
    <source>
        <dbReference type="PROSITE" id="PS01124"/>
    </source>
</evidence>
<dbReference type="InterPro" id="IPR018060">
    <property type="entry name" value="HTH_AraC"/>
</dbReference>
<dbReference type="Proteomes" id="UP001366503">
    <property type="component" value="Unassembled WGS sequence"/>
</dbReference>
<dbReference type="InterPro" id="IPR050204">
    <property type="entry name" value="AraC_XylS_family_regulators"/>
</dbReference>
<comment type="caution">
    <text evidence="5">The sequence shown here is derived from an EMBL/GenBank/DDBJ whole genome shotgun (WGS) entry which is preliminary data.</text>
</comment>
<sequence>MASQSIDCTTGSTWNSFADYFRAAAYSSFPQEHRTSPGRLRCRMVLAEFGPHSYDDPDVPDLVISSPLEIIKPGETSWNFGSGWSRGVWTPGSLFAMPPHHRSDWRADGVRRALLLIVPTETLRRVFGVSTPANLQEAFVPLSKDIWQDNLVHSLIVKLWEASERNRNTDYILADGLLTTLLSILLQRAATSDMPQKIVLSPFKLKRVSDFVDGNLDQSITVRDLATVSGLSGRHFARTFTQETGLSPHRWLMQRRISSATRLLVESDLDCGSIAEMCGFASQSHLSVAMKSHLGVTPIFYRRGNKPD</sequence>
<dbReference type="EMBL" id="JAPYKO010000005">
    <property type="protein sequence ID" value="MEI9402577.1"/>
    <property type="molecule type" value="Genomic_DNA"/>
</dbReference>
<proteinExistence type="predicted"/>
<evidence type="ECO:0000313" key="6">
    <source>
        <dbReference type="Proteomes" id="UP001366503"/>
    </source>
</evidence>
<dbReference type="Pfam" id="PF12833">
    <property type="entry name" value="HTH_18"/>
    <property type="match status" value="1"/>
</dbReference>